<proteinExistence type="predicted"/>
<gene>
    <name evidence="2" type="ORF">AMS68_007962</name>
</gene>
<reference evidence="2 3" key="1">
    <citation type="journal article" date="2016" name="Sci. Rep.">
        <title>Peltaster fructicola genome reveals evolution from an invasive phytopathogen to an ectophytic parasite.</title>
        <authorList>
            <person name="Xu C."/>
            <person name="Chen H."/>
            <person name="Gleason M.L."/>
            <person name="Xu J.R."/>
            <person name="Liu H."/>
            <person name="Zhang R."/>
            <person name="Sun G."/>
        </authorList>
    </citation>
    <scope>NUCLEOTIDE SEQUENCE [LARGE SCALE GENOMIC DNA]</scope>
    <source>
        <strain evidence="2 3">LNHT1506</strain>
    </source>
</reference>
<sequence length="405" mass="45559">MASRRRAKSQDPERAARAKKLDVLLEKIRNEFQKDAQLLPYSKFSRIKLKDENSTARLKKFDSYAPDKDTVQQLSQKKDELMANPAKFLPHGTDRANGPMSFALSIWQDTRSDYTKAFGREGHAAVSLLREQAASEKLAAKDIERLVQCYRDAHHKFGHLESRFGEGVCLVLGTSLKISYYWARIRRQLVASSSTSTLPDSGSLCPQSSHYRLERVPGLRSIRVRGLFWIAIFVMYAHPGNSKHILLTAIGMIEMAQDPDAKRTLSDILQDHASTELTPDSMISSVGTGEKTRYRTNSRLTASSSSSSSRTAAPESTRVTAADARTTSPAIEEKLPLYRAKLQQLETQGGGRVSFEEAVNVSLNPHQWQTSMRYNDKRWTATASSIKRAQHMICKDICNAMQIWF</sequence>
<organism evidence="2 3">
    <name type="scientific">Peltaster fructicola</name>
    <dbReference type="NCBI Taxonomy" id="286661"/>
    <lineage>
        <taxon>Eukaryota</taxon>
        <taxon>Fungi</taxon>
        <taxon>Dikarya</taxon>
        <taxon>Ascomycota</taxon>
        <taxon>Pezizomycotina</taxon>
        <taxon>Dothideomycetes</taxon>
        <taxon>Dothideomycetes incertae sedis</taxon>
        <taxon>Peltaster</taxon>
    </lineage>
</organism>
<evidence type="ECO:0000313" key="2">
    <source>
        <dbReference type="EMBL" id="QIX02445.1"/>
    </source>
</evidence>
<evidence type="ECO:0000256" key="1">
    <source>
        <dbReference type="SAM" id="MobiDB-lite"/>
    </source>
</evidence>
<dbReference type="Proteomes" id="UP000503462">
    <property type="component" value="Chromosome 5"/>
</dbReference>
<accession>A0A6H0Y6B8</accession>
<dbReference type="AlphaFoldDB" id="A0A6H0Y6B8"/>
<evidence type="ECO:0000313" key="3">
    <source>
        <dbReference type="Proteomes" id="UP000503462"/>
    </source>
</evidence>
<keyword evidence="3" id="KW-1185">Reference proteome</keyword>
<feature type="region of interest" description="Disordered" evidence="1">
    <location>
        <begin position="279"/>
        <end position="326"/>
    </location>
</feature>
<feature type="compositionally biased region" description="Low complexity" evidence="1">
    <location>
        <begin position="295"/>
        <end position="318"/>
    </location>
</feature>
<dbReference type="EMBL" id="CP051143">
    <property type="protein sequence ID" value="QIX02445.1"/>
    <property type="molecule type" value="Genomic_DNA"/>
</dbReference>
<protein>
    <submittedName>
        <fullName evidence="2">Uncharacterized protein</fullName>
    </submittedName>
</protein>
<name>A0A6H0Y6B8_9PEZI</name>